<dbReference type="GeneID" id="75827611"/>
<evidence type="ECO:0000313" key="2">
    <source>
        <dbReference type="Proteomes" id="UP001055219"/>
    </source>
</evidence>
<dbReference type="Proteomes" id="UP001055219">
    <property type="component" value="Unassembled WGS sequence"/>
</dbReference>
<gene>
    <name evidence="1" type="ORF">J7T54_001092</name>
</gene>
<dbReference type="RefSeq" id="XP_051361640.1">
    <property type="nucleotide sequence ID" value="XM_051507145.1"/>
</dbReference>
<dbReference type="AlphaFoldDB" id="A0A9Q0BE25"/>
<name>A0A9Q0BE25_9HYPO</name>
<keyword evidence="2" id="KW-1185">Reference proteome</keyword>
<proteinExistence type="predicted"/>
<sequence length="113" mass="12929">MPTTRRNFAVGRDATTRGPSGPVTFLRRLTAPPTYLLWPVRQQHVMALELEIVRLAIEAQHALIYDPSIIWAMLVLRDFVEARSAGVIGAWREMWEELRRSCVSWAPVQSEVD</sequence>
<reference evidence="1" key="1">
    <citation type="journal article" date="2021" name="J Fungi (Basel)">
        <title>Genomic and Metabolomic Analyses of the Marine Fungus Emericellopsis cladophorae: Insights into Saltwater Adaptability Mechanisms and Its Biosynthetic Potential.</title>
        <authorList>
            <person name="Goncalves M.F.M."/>
            <person name="Hilario S."/>
            <person name="Van de Peer Y."/>
            <person name="Esteves A.C."/>
            <person name="Alves A."/>
        </authorList>
    </citation>
    <scope>NUCLEOTIDE SEQUENCE</scope>
    <source>
        <strain evidence="1">MUM 19.33</strain>
    </source>
</reference>
<dbReference type="EMBL" id="JAGIXG020000028">
    <property type="protein sequence ID" value="KAI6780784.1"/>
    <property type="molecule type" value="Genomic_DNA"/>
</dbReference>
<evidence type="ECO:0000313" key="1">
    <source>
        <dbReference type="EMBL" id="KAI6780784.1"/>
    </source>
</evidence>
<accession>A0A9Q0BE25</accession>
<organism evidence="1 2">
    <name type="scientific">Emericellopsis cladophorae</name>
    <dbReference type="NCBI Taxonomy" id="2686198"/>
    <lineage>
        <taxon>Eukaryota</taxon>
        <taxon>Fungi</taxon>
        <taxon>Dikarya</taxon>
        <taxon>Ascomycota</taxon>
        <taxon>Pezizomycotina</taxon>
        <taxon>Sordariomycetes</taxon>
        <taxon>Hypocreomycetidae</taxon>
        <taxon>Hypocreales</taxon>
        <taxon>Bionectriaceae</taxon>
        <taxon>Emericellopsis</taxon>
    </lineage>
</organism>
<comment type="caution">
    <text evidence="1">The sequence shown here is derived from an EMBL/GenBank/DDBJ whole genome shotgun (WGS) entry which is preliminary data.</text>
</comment>
<protein>
    <submittedName>
        <fullName evidence="1">Uncharacterized protein</fullName>
    </submittedName>
</protein>
<reference evidence="1" key="2">
    <citation type="submission" date="2022-07" db="EMBL/GenBank/DDBJ databases">
        <authorList>
            <person name="Goncalves M.F.M."/>
            <person name="Hilario S."/>
            <person name="Van De Peer Y."/>
            <person name="Esteves A.C."/>
            <person name="Alves A."/>
        </authorList>
    </citation>
    <scope>NUCLEOTIDE SEQUENCE</scope>
    <source>
        <strain evidence="1">MUM 19.33</strain>
    </source>
</reference>